<feature type="compositionally biased region" description="Pro residues" evidence="1">
    <location>
        <begin position="380"/>
        <end position="390"/>
    </location>
</feature>
<organism evidence="2 3">
    <name type="scientific">Streptosporangium canum</name>
    <dbReference type="NCBI Taxonomy" id="324952"/>
    <lineage>
        <taxon>Bacteria</taxon>
        <taxon>Bacillati</taxon>
        <taxon>Actinomycetota</taxon>
        <taxon>Actinomycetes</taxon>
        <taxon>Streptosporangiales</taxon>
        <taxon>Streptosporangiaceae</taxon>
        <taxon>Streptosporangium</taxon>
    </lineage>
</organism>
<name>A0A1I4DYW8_9ACTN</name>
<proteinExistence type="predicted"/>
<feature type="region of interest" description="Disordered" evidence="1">
    <location>
        <begin position="260"/>
        <end position="390"/>
    </location>
</feature>
<accession>A0A1I4DYW8</accession>
<feature type="compositionally biased region" description="Pro residues" evidence="1">
    <location>
        <begin position="267"/>
        <end position="286"/>
    </location>
</feature>
<dbReference type="AlphaFoldDB" id="A0A1I4DYW8"/>
<feature type="compositionally biased region" description="Basic residues" evidence="1">
    <location>
        <begin position="287"/>
        <end position="296"/>
    </location>
</feature>
<dbReference type="Proteomes" id="UP000199111">
    <property type="component" value="Unassembled WGS sequence"/>
</dbReference>
<feature type="compositionally biased region" description="Basic residues" evidence="1">
    <location>
        <begin position="159"/>
        <end position="171"/>
    </location>
</feature>
<evidence type="ECO:0000313" key="2">
    <source>
        <dbReference type="EMBL" id="SFK97306.1"/>
    </source>
</evidence>
<keyword evidence="3" id="KW-1185">Reference proteome</keyword>
<evidence type="ECO:0000256" key="1">
    <source>
        <dbReference type="SAM" id="MobiDB-lite"/>
    </source>
</evidence>
<feature type="region of interest" description="Disordered" evidence="1">
    <location>
        <begin position="151"/>
        <end position="174"/>
    </location>
</feature>
<sequence length="390" mass="42009">MQRRRVCADDTDLPRHPGVHTPVQFGTGQFRTHGVDDLTSIFFVLEQTWHQEWLPGTDGRRFGFQADICTGKHITVSSPPAATASITTELDQCGLRRQVHAVQIAGVGDVRTAGHGPGVLDTAQLGRGPAKPCGHLLQREARLLAKSPQLTTKAAMPHSRTHRSHAAKSARSRSPYVRQMESRCGCFSEAPPMPMGCALCGHPPYAHGCAGTVPDHDYAQPSGTLISERLETRRRLGSQQLPRFTPPAVVAPGEVIPLVPAQRRPEPPPAALAVPVPPPPPLPLPKRAPHPVRRAAPRPAATTPPRRDDGRRSGPRRTRGAVSHARGTRFAPPRHRSSAPYGAPKPLPSPTEQSRPALATTRRILDQTTEVRPMEHPESAAPPPAIPAGG</sequence>
<gene>
    <name evidence="2" type="ORF">SAMN05216275_14421</name>
</gene>
<reference evidence="3" key="1">
    <citation type="submission" date="2016-10" db="EMBL/GenBank/DDBJ databases">
        <authorList>
            <person name="Varghese N."/>
            <person name="Submissions S."/>
        </authorList>
    </citation>
    <scope>NUCLEOTIDE SEQUENCE [LARGE SCALE GENOMIC DNA]</scope>
    <source>
        <strain evidence="3">CGMCC 4.2126</strain>
    </source>
</reference>
<protein>
    <submittedName>
        <fullName evidence="2">Uncharacterized protein</fullName>
    </submittedName>
</protein>
<dbReference type="EMBL" id="FOQY01000044">
    <property type="protein sequence ID" value="SFK97306.1"/>
    <property type="molecule type" value="Genomic_DNA"/>
</dbReference>
<evidence type="ECO:0000313" key="3">
    <source>
        <dbReference type="Proteomes" id="UP000199111"/>
    </source>
</evidence>